<gene>
    <name evidence="2" type="primary">LOC100276872</name>
</gene>
<reference evidence="2" key="2">
    <citation type="submission" date="2019-07" db="EMBL/GenBank/DDBJ databases">
        <authorList>
            <person name="Seetharam A."/>
            <person name="Woodhouse M."/>
            <person name="Cannon E."/>
        </authorList>
    </citation>
    <scope>NUCLEOTIDE SEQUENCE [LARGE SCALE GENOMIC DNA]</scope>
    <source>
        <strain evidence="2">cv. B73</strain>
    </source>
</reference>
<feature type="compositionally biased region" description="Low complexity" evidence="1">
    <location>
        <begin position="306"/>
        <end position="316"/>
    </location>
</feature>
<evidence type="ECO:0000313" key="2">
    <source>
        <dbReference type="EnsemblPlants" id="Zm00001eb398460_P001"/>
    </source>
</evidence>
<feature type="region of interest" description="Disordered" evidence="1">
    <location>
        <begin position="1"/>
        <end position="124"/>
    </location>
</feature>
<feature type="region of interest" description="Disordered" evidence="1">
    <location>
        <begin position="306"/>
        <end position="336"/>
    </location>
</feature>
<feature type="compositionally biased region" description="Low complexity" evidence="1">
    <location>
        <begin position="80"/>
        <end position="90"/>
    </location>
</feature>
<dbReference type="Gramene" id="Zm00001eb398460_T001">
    <property type="protein sequence ID" value="Zm00001eb398460_P001"/>
    <property type="gene ID" value="Zm00001eb398460"/>
</dbReference>
<feature type="compositionally biased region" description="Pro residues" evidence="1">
    <location>
        <begin position="63"/>
        <end position="78"/>
    </location>
</feature>
<proteinExistence type="predicted"/>
<evidence type="ECO:0000313" key="3">
    <source>
        <dbReference type="Proteomes" id="UP000007305"/>
    </source>
</evidence>
<evidence type="ECO:0000256" key="1">
    <source>
        <dbReference type="SAM" id="MobiDB-lite"/>
    </source>
</evidence>
<protein>
    <submittedName>
        <fullName evidence="2">Uncharacterized protein</fullName>
    </submittedName>
</protein>
<sequence>MIRCSRRFSVPAGDRRGERPSTAAATRWRGRYSSARGGSSRRPPTSSPAPTTTTATAPTRATTPPPSAPSSPPSPPTAFSPLSRSPSSTSCGATVAAPRRRRWPASGASRGSTCSPQARSCSPWCCSRSPGGSGSTPCSRSRSSARHCSCCSRPRRWRSGTRPTATSGTRCWRRPRCPACCTPACTWTPSCCRTTRGWRRSGGPASPGSARRACAGWSPWSWAARRCSTGACPRRLWRSSSRYARGWCAASTARSGSAPGRGPRWKPWAGCSWPPTRCTSSAGSPRRAAASAWRPTAWLPAWCSSASSARSTGSWRGWRRGNRSGNPASAIAPFDS</sequence>
<organism evidence="2 3">
    <name type="scientific">Zea mays</name>
    <name type="common">Maize</name>
    <dbReference type="NCBI Taxonomy" id="4577"/>
    <lineage>
        <taxon>Eukaryota</taxon>
        <taxon>Viridiplantae</taxon>
        <taxon>Streptophyta</taxon>
        <taxon>Embryophyta</taxon>
        <taxon>Tracheophyta</taxon>
        <taxon>Spermatophyta</taxon>
        <taxon>Magnoliopsida</taxon>
        <taxon>Liliopsida</taxon>
        <taxon>Poales</taxon>
        <taxon>Poaceae</taxon>
        <taxon>PACMAD clade</taxon>
        <taxon>Panicoideae</taxon>
        <taxon>Andropogonodae</taxon>
        <taxon>Andropogoneae</taxon>
        <taxon>Tripsacinae</taxon>
        <taxon>Zea</taxon>
    </lineage>
</organism>
<reference evidence="3" key="1">
    <citation type="journal article" date="2009" name="Science">
        <title>The B73 maize genome: complexity, diversity, and dynamics.</title>
        <authorList>
            <person name="Schnable P.S."/>
            <person name="Ware D."/>
            <person name="Fulton R.S."/>
            <person name="Stein J.C."/>
            <person name="Wei F."/>
            <person name="Pasternak S."/>
            <person name="Liang C."/>
            <person name="Zhang J."/>
            <person name="Fulton L."/>
            <person name="Graves T.A."/>
            <person name="Minx P."/>
            <person name="Reily A.D."/>
            <person name="Courtney L."/>
            <person name="Kruchowski S.S."/>
            <person name="Tomlinson C."/>
            <person name="Strong C."/>
            <person name="Delehaunty K."/>
            <person name="Fronick C."/>
            <person name="Courtney B."/>
            <person name="Rock S.M."/>
            <person name="Belter E."/>
            <person name="Du F."/>
            <person name="Kim K."/>
            <person name="Abbott R.M."/>
            <person name="Cotton M."/>
            <person name="Levy A."/>
            <person name="Marchetto P."/>
            <person name="Ochoa K."/>
            <person name="Jackson S.M."/>
            <person name="Gillam B."/>
            <person name="Chen W."/>
            <person name="Yan L."/>
            <person name="Higginbotham J."/>
            <person name="Cardenas M."/>
            <person name="Waligorski J."/>
            <person name="Applebaum E."/>
            <person name="Phelps L."/>
            <person name="Falcone J."/>
            <person name="Kanchi K."/>
            <person name="Thane T."/>
            <person name="Scimone A."/>
            <person name="Thane N."/>
            <person name="Henke J."/>
            <person name="Wang T."/>
            <person name="Ruppert J."/>
            <person name="Shah N."/>
            <person name="Rotter K."/>
            <person name="Hodges J."/>
            <person name="Ingenthron E."/>
            <person name="Cordes M."/>
            <person name="Kohlberg S."/>
            <person name="Sgro J."/>
            <person name="Delgado B."/>
            <person name="Mead K."/>
            <person name="Chinwalla A."/>
            <person name="Leonard S."/>
            <person name="Crouse K."/>
            <person name="Collura K."/>
            <person name="Kudrna D."/>
            <person name="Currie J."/>
            <person name="He R."/>
            <person name="Angelova A."/>
            <person name="Rajasekar S."/>
            <person name="Mueller T."/>
            <person name="Lomeli R."/>
            <person name="Scara G."/>
            <person name="Ko A."/>
            <person name="Delaney K."/>
            <person name="Wissotski M."/>
            <person name="Lopez G."/>
            <person name="Campos D."/>
            <person name="Braidotti M."/>
            <person name="Ashley E."/>
            <person name="Golser W."/>
            <person name="Kim H."/>
            <person name="Lee S."/>
            <person name="Lin J."/>
            <person name="Dujmic Z."/>
            <person name="Kim W."/>
            <person name="Talag J."/>
            <person name="Zuccolo A."/>
            <person name="Fan C."/>
            <person name="Sebastian A."/>
            <person name="Kramer M."/>
            <person name="Spiegel L."/>
            <person name="Nascimento L."/>
            <person name="Zutavern T."/>
            <person name="Miller B."/>
            <person name="Ambroise C."/>
            <person name="Muller S."/>
            <person name="Spooner W."/>
            <person name="Narechania A."/>
            <person name="Ren L."/>
            <person name="Wei S."/>
            <person name="Kumari S."/>
            <person name="Faga B."/>
            <person name="Levy M.J."/>
            <person name="McMahan L."/>
            <person name="Van Buren P."/>
            <person name="Vaughn M.W."/>
            <person name="Ying K."/>
            <person name="Yeh C.-T."/>
            <person name="Emrich S.J."/>
            <person name="Jia Y."/>
            <person name="Kalyanaraman A."/>
            <person name="Hsia A.-P."/>
            <person name="Barbazuk W.B."/>
            <person name="Baucom R.S."/>
            <person name="Brutnell T.P."/>
            <person name="Carpita N.C."/>
            <person name="Chaparro C."/>
            <person name="Chia J.-M."/>
            <person name="Deragon J.-M."/>
            <person name="Estill J.C."/>
            <person name="Fu Y."/>
            <person name="Jeddeloh J.A."/>
            <person name="Han Y."/>
            <person name="Lee H."/>
            <person name="Li P."/>
            <person name="Lisch D.R."/>
            <person name="Liu S."/>
            <person name="Liu Z."/>
            <person name="Nagel D.H."/>
            <person name="McCann M.C."/>
            <person name="SanMiguel P."/>
            <person name="Myers A.M."/>
            <person name="Nettleton D."/>
            <person name="Nguyen J."/>
            <person name="Penning B.W."/>
            <person name="Ponnala L."/>
            <person name="Schneider K.L."/>
            <person name="Schwartz D.C."/>
            <person name="Sharma A."/>
            <person name="Soderlund C."/>
            <person name="Springer N.M."/>
            <person name="Sun Q."/>
            <person name="Wang H."/>
            <person name="Waterman M."/>
            <person name="Westerman R."/>
            <person name="Wolfgruber T.K."/>
            <person name="Yang L."/>
            <person name="Yu Y."/>
            <person name="Zhang L."/>
            <person name="Zhou S."/>
            <person name="Zhu Q."/>
            <person name="Bennetzen J.L."/>
            <person name="Dawe R.K."/>
            <person name="Jiang J."/>
            <person name="Jiang N."/>
            <person name="Presting G.G."/>
            <person name="Wessler S.R."/>
            <person name="Aluru S."/>
            <person name="Martienssen R.A."/>
            <person name="Clifton S.W."/>
            <person name="McCombie W.R."/>
            <person name="Wing R.A."/>
            <person name="Wilson R.K."/>
        </authorList>
    </citation>
    <scope>NUCLEOTIDE SEQUENCE [LARGE SCALE GENOMIC DNA]</scope>
    <source>
        <strain evidence="3">cv. B73</strain>
    </source>
</reference>
<keyword evidence="3" id="KW-1185">Reference proteome</keyword>
<reference evidence="2" key="3">
    <citation type="submission" date="2021-05" db="UniProtKB">
        <authorList>
            <consortium name="EnsemblPlants"/>
        </authorList>
    </citation>
    <scope>IDENTIFICATION</scope>
    <source>
        <strain evidence="2">cv. B73</strain>
    </source>
</reference>
<dbReference type="Proteomes" id="UP000007305">
    <property type="component" value="Chromosome 9"/>
</dbReference>
<dbReference type="AlphaFoldDB" id="A0A804RCJ5"/>
<accession>A0A804RCJ5</accession>
<feature type="compositionally biased region" description="Polar residues" evidence="1">
    <location>
        <begin position="109"/>
        <end position="118"/>
    </location>
</feature>
<dbReference type="EnsemblPlants" id="Zm00001eb398460_T001">
    <property type="protein sequence ID" value="Zm00001eb398460_P001"/>
    <property type="gene ID" value="Zm00001eb398460"/>
</dbReference>
<dbReference type="InParanoid" id="A0A804RCJ5"/>
<feature type="compositionally biased region" description="Low complexity" evidence="1">
    <location>
        <begin position="33"/>
        <end position="62"/>
    </location>
</feature>
<name>A0A804RCJ5_MAIZE</name>